<dbReference type="SUPFAM" id="SSF52058">
    <property type="entry name" value="L domain-like"/>
    <property type="match status" value="1"/>
</dbReference>
<dbReference type="InterPro" id="IPR055414">
    <property type="entry name" value="LRR_R13L4/SHOC2-like"/>
</dbReference>
<dbReference type="PANTHER" id="PTHR15140:SF33">
    <property type="entry name" value="LATE BLIGHT RESISTANCE PROTEIN HOMOLOG R1A-3 ISOFORM X1"/>
    <property type="match status" value="1"/>
</dbReference>
<dbReference type="Proteomes" id="UP000298416">
    <property type="component" value="Unassembled WGS sequence"/>
</dbReference>
<name>A0A8X8YB00_SALSN</name>
<dbReference type="InterPro" id="IPR032675">
    <property type="entry name" value="LRR_dom_sf"/>
</dbReference>
<keyword evidence="1" id="KW-0677">Repeat</keyword>
<protein>
    <recommendedName>
        <fullName evidence="2">Disease resistance R13L4/SHOC-2-like LRR domain-containing protein</fullName>
    </recommendedName>
</protein>
<feature type="domain" description="Disease resistance R13L4/SHOC-2-like LRR" evidence="2">
    <location>
        <begin position="53"/>
        <end position="352"/>
    </location>
</feature>
<dbReference type="EMBL" id="PNBA02000004">
    <property type="protein sequence ID" value="KAG6428314.1"/>
    <property type="molecule type" value="Genomic_DNA"/>
</dbReference>
<dbReference type="AlphaFoldDB" id="A0A8X8YB00"/>
<keyword evidence="4" id="KW-1185">Reference proteome</keyword>
<proteinExistence type="predicted"/>
<evidence type="ECO:0000256" key="1">
    <source>
        <dbReference type="ARBA" id="ARBA00022737"/>
    </source>
</evidence>
<sequence>MISDEDKFLHVQKGRKVTFSNPCRVSVQASHGMEDFNASAESMSPARSFIGIGCRELPSGAFFTLRLLRVLDVMDMWFAAFPREIFEFANLRFLAFSCNARIPSGISRLCYLQTLITRSLGIDVPSELWQLSELRNLNVKGFELLNDVELKHSVLVKVQMISSVFVPDSVYRRGFFKTIPNIKKLGIVTDEKTSTEIDLSHLQELKVLSCTSRTFPDCSDCLPRVSFPCNIKKLILVNYEINPGVLKALCALHKLEVLKICECKFVSEAGTSDEEWVAEDEDEFCSLQFLTLQELTLERWKADCTNFPRLRHLCVNYCGKLEEIPSGFEEIPTLQLIELYECTTSVVASAQQIQKVQHEDSGNNDLKLCII</sequence>
<reference evidence="3" key="2">
    <citation type="submission" date="2020-08" db="EMBL/GenBank/DDBJ databases">
        <title>Plant Genome Project.</title>
        <authorList>
            <person name="Zhang R.-G."/>
        </authorList>
    </citation>
    <scope>NUCLEOTIDE SEQUENCE</scope>
    <source>
        <strain evidence="3">Huo1</strain>
        <tissue evidence="3">Leaf</tissue>
    </source>
</reference>
<comment type="caution">
    <text evidence="3">The sequence shown here is derived from an EMBL/GenBank/DDBJ whole genome shotgun (WGS) entry which is preliminary data.</text>
</comment>
<organism evidence="3">
    <name type="scientific">Salvia splendens</name>
    <name type="common">Scarlet sage</name>
    <dbReference type="NCBI Taxonomy" id="180675"/>
    <lineage>
        <taxon>Eukaryota</taxon>
        <taxon>Viridiplantae</taxon>
        <taxon>Streptophyta</taxon>
        <taxon>Embryophyta</taxon>
        <taxon>Tracheophyta</taxon>
        <taxon>Spermatophyta</taxon>
        <taxon>Magnoliopsida</taxon>
        <taxon>eudicotyledons</taxon>
        <taxon>Gunneridae</taxon>
        <taxon>Pentapetalae</taxon>
        <taxon>asterids</taxon>
        <taxon>lamiids</taxon>
        <taxon>Lamiales</taxon>
        <taxon>Lamiaceae</taxon>
        <taxon>Nepetoideae</taxon>
        <taxon>Mentheae</taxon>
        <taxon>Salviinae</taxon>
        <taxon>Salvia</taxon>
        <taxon>Salvia subgen. Calosphace</taxon>
        <taxon>core Calosphace</taxon>
    </lineage>
</organism>
<reference evidence="3" key="1">
    <citation type="submission" date="2018-01" db="EMBL/GenBank/DDBJ databases">
        <authorList>
            <person name="Mao J.F."/>
        </authorList>
    </citation>
    <scope>NUCLEOTIDE SEQUENCE</scope>
    <source>
        <strain evidence="3">Huo1</strain>
        <tissue evidence="3">Leaf</tissue>
    </source>
</reference>
<accession>A0A8X8YB00</accession>
<dbReference type="Pfam" id="PF23598">
    <property type="entry name" value="LRR_14"/>
    <property type="match status" value="1"/>
</dbReference>
<gene>
    <name evidence="3" type="ORF">SASPL_112565</name>
</gene>
<evidence type="ECO:0000259" key="2">
    <source>
        <dbReference type="Pfam" id="PF23598"/>
    </source>
</evidence>
<dbReference type="Gene3D" id="3.80.10.10">
    <property type="entry name" value="Ribonuclease Inhibitor"/>
    <property type="match status" value="1"/>
</dbReference>
<evidence type="ECO:0000313" key="4">
    <source>
        <dbReference type="Proteomes" id="UP000298416"/>
    </source>
</evidence>
<dbReference type="PANTHER" id="PTHR15140">
    <property type="entry name" value="TUBULIN-SPECIFIC CHAPERONE E"/>
    <property type="match status" value="1"/>
</dbReference>
<evidence type="ECO:0000313" key="3">
    <source>
        <dbReference type="EMBL" id="KAG6428314.1"/>
    </source>
</evidence>